<dbReference type="HOGENOM" id="CLU_747273_0_0_5"/>
<organism evidence="4 5">
    <name type="scientific">Gluconobacter oxydans (strain 621H)</name>
    <name type="common">Gluconobacter suboxydans</name>
    <dbReference type="NCBI Taxonomy" id="290633"/>
    <lineage>
        <taxon>Bacteria</taxon>
        <taxon>Pseudomonadati</taxon>
        <taxon>Pseudomonadota</taxon>
        <taxon>Alphaproteobacteria</taxon>
        <taxon>Acetobacterales</taxon>
        <taxon>Acetobacteraceae</taxon>
        <taxon>Gluconobacter</taxon>
    </lineage>
</organism>
<dbReference type="InterPro" id="IPR006949">
    <property type="entry name" value="Barrel_Baseplate_J-like"/>
</dbReference>
<evidence type="ECO:0000259" key="2">
    <source>
        <dbReference type="Pfam" id="PF04865"/>
    </source>
</evidence>
<accession>Q5FN85</accession>
<dbReference type="InterPro" id="IPR058530">
    <property type="entry name" value="Baseplate_J-like_C"/>
</dbReference>
<proteinExistence type="predicted"/>
<protein>
    <submittedName>
        <fullName evidence="4">Uncharacterized protein</fullName>
    </submittedName>
</protein>
<dbReference type="EMBL" id="CP000009">
    <property type="protein sequence ID" value="AAW62162.1"/>
    <property type="molecule type" value="Genomic_DNA"/>
</dbReference>
<evidence type="ECO:0000259" key="3">
    <source>
        <dbReference type="Pfam" id="PF26079"/>
    </source>
</evidence>
<evidence type="ECO:0000313" key="5">
    <source>
        <dbReference type="Proteomes" id="UP000006375"/>
    </source>
</evidence>
<dbReference type="KEGG" id="gox:GOX2431"/>
<dbReference type="Pfam" id="PF04865">
    <property type="entry name" value="Baseplate_J"/>
    <property type="match status" value="1"/>
</dbReference>
<feature type="domain" description="Baseplate protein J-like barrel" evidence="2">
    <location>
        <begin position="93"/>
        <end position="191"/>
    </location>
</feature>
<keyword evidence="1" id="KW-0732">Signal</keyword>
<dbReference type="Proteomes" id="UP000006375">
    <property type="component" value="Chromosome"/>
</dbReference>
<dbReference type="eggNOG" id="COG3299">
    <property type="taxonomic scope" value="Bacteria"/>
</dbReference>
<reference evidence="4 5" key="1">
    <citation type="journal article" date="2005" name="Nat. Biotechnol.">
        <title>Complete genome sequence of the acetic acid bacterium Gluconobacter oxydans.</title>
        <authorList>
            <person name="Prust C."/>
            <person name="Hoffmeister M."/>
            <person name="Liesegang H."/>
            <person name="Wiezer A."/>
            <person name="Fricke W.F."/>
            <person name="Ehrenreich A."/>
            <person name="Gottschalk G."/>
            <person name="Deppenmeier U."/>
        </authorList>
    </citation>
    <scope>NUCLEOTIDE SEQUENCE [LARGE SCALE GENOMIC DNA]</scope>
    <source>
        <strain evidence="4 5">621H</strain>
    </source>
</reference>
<sequence length="377" mass="37908">MSVVALSLRSFAQITSGAVTAAQAASTTLLDLSTGTAGLAILESVSGVGLWLQYVALQILTRNRLSTSQGTDVDSFIADFGFSRSAGNAATGTVTFTSFTPSLTSATIVPGVTVRTVAGITYDVTEDSANTAWDATAGGYVRQAGVSSITVPVTCETSGTAGNVGIGAICLLGTAISGIDTVTNAAALTNGSDAQTDAEVRADFPSWIASLGRGTLAAIIAAVERIGTDIQCDGIENYDSAGDWDPGNITIYVDDGSGDVSDTILTEAYTIADQYRASPVSIQVVRPTVVRPAVAMVLTLTSGASASTVEGAVTADISSYFNGLAIGDGAVYTQIIQIIYAASTSISSVSGVTLNGGTSDITGVAGVAIRAGAVTYG</sequence>
<keyword evidence="5" id="KW-1185">Reference proteome</keyword>
<name>Q5FN85_GLUOX</name>
<feature type="domain" description="Baseplate J-like C-terminal" evidence="3">
    <location>
        <begin position="294"/>
        <end position="376"/>
    </location>
</feature>
<evidence type="ECO:0000313" key="4">
    <source>
        <dbReference type="EMBL" id="AAW62162.1"/>
    </source>
</evidence>
<dbReference type="STRING" id="290633.GOX2431"/>
<dbReference type="Pfam" id="PF26079">
    <property type="entry name" value="Baseplate_J_C"/>
    <property type="match status" value="1"/>
</dbReference>
<evidence type="ECO:0000256" key="1">
    <source>
        <dbReference type="SAM" id="SignalP"/>
    </source>
</evidence>
<feature type="signal peptide" evidence="1">
    <location>
        <begin position="1"/>
        <end position="21"/>
    </location>
</feature>
<dbReference type="AlphaFoldDB" id="Q5FN85"/>
<feature type="chain" id="PRO_5004256473" evidence="1">
    <location>
        <begin position="22"/>
        <end position="377"/>
    </location>
</feature>
<gene>
    <name evidence="4" type="ordered locus">GOX2431</name>
</gene>